<feature type="domain" description="SLH" evidence="2">
    <location>
        <begin position="586"/>
        <end position="649"/>
    </location>
</feature>
<organism evidence="3 4">
    <name type="scientific">Cohnella endophytica</name>
    <dbReference type="NCBI Taxonomy" id="2419778"/>
    <lineage>
        <taxon>Bacteria</taxon>
        <taxon>Bacillati</taxon>
        <taxon>Bacillota</taxon>
        <taxon>Bacilli</taxon>
        <taxon>Bacillales</taxon>
        <taxon>Paenibacillaceae</taxon>
        <taxon>Cohnella</taxon>
    </lineage>
</organism>
<dbReference type="Proteomes" id="UP000282076">
    <property type="component" value="Unassembled WGS sequence"/>
</dbReference>
<proteinExistence type="predicted"/>
<dbReference type="PROSITE" id="PS51272">
    <property type="entry name" value="SLH"/>
    <property type="match status" value="2"/>
</dbReference>
<evidence type="ECO:0000256" key="1">
    <source>
        <dbReference type="SAM" id="MobiDB-lite"/>
    </source>
</evidence>
<comment type="caution">
    <text evidence="3">The sequence shown here is derived from an EMBL/GenBank/DDBJ whole genome shotgun (WGS) entry which is preliminary data.</text>
</comment>
<feature type="compositionally biased region" description="Low complexity" evidence="1">
    <location>
        <begin position="272"/>
        <end position="293"/>
    </location>
</feature>
<evidence type="ECO:0000313" key="4">
    <source>
        <dbReference type="Proteomes" id="UP000282076"/>
    </source>
</evidence>
<feature type="region of interest" description="Disordered" evidence="1">
    <location>
        <begin position="269"/>
        <end position="293"/>
    </location>
</feature>
<dbReference type="InterPro" id="IPR011042">
    <property type="entry name" value="6-blade_b-propeller_TolB-like"/>
</dbReference>
<name>A0A494Y8N9_9BACL</name>
<evidence type="ECO:0000259" key="2">
    <source>
        <dbReference type="PROSITE" id="PS51272"/>
    </source>
</evidence>
<dbReference type="AlphaFoldDB" id="A0A494Y8N9"/>
<dbReference type="SUPFAM" id="SSF101898">
    <property type="entry name" value="NHL repeat"/>
    <property type="match status" value="1"/>
</dbReference>
<gene>
    <name evidence="3" type="ORF">D7Z26_03225</name>
</gene>
<feature type="domain" description="SLH" evidence="2">
    <location>
        <begin position="652"/>
        <end position="710"/>
    </location>
</feature>
<sequence>MSNGRIAQSANHHCRRHNMLSKKSKRFFLITLCAFLAFACLSVIPVKDSHAAPADTILSVGDTRGIAYHDGYVYAASRTYDKITRTSLATGTVSDVVVFPEYTSVMTVALNAAGDLFYTLDSDIRIYKISATDIVNGTASQNDASAAYTAPGSGDRYLYGLTFDKVDNLIFIMNYFGPVFSEFASVYKIEPGQSEATEWISGFTTFLNGVAISSDGNAYLLTEYGSLFKNTPNNLVSEIPEIASSGLAFLPDGFLYASNMTSTIHKTTIANEPVTPTDPTDPPSSGSSTPTGPVTETVIADVEGGTQGKIAQTKITRTTKPDGTKSDFVSFSPDNAAETIAKLKDDGAKAVRIVIPDAKDEVSELRLELPAGTLRAISSSGLNLEIYTNNGIVTIPNGSLSGLSEDLYFHLVPIKKEDERQEVEARARKEQIVKNALGNEDVKVVGRPMSIETNMKSREVALTLPLDQSWLPSDPREQEAYLKDLGIFIEHSDGERKLVRPAIATLPGGRLGLSFTVLKFSTFTIVHADNLSEILLADGGSGAQGKHSAYMKGYADGSFKPEQAVSRSEIAAILYRLLQDRYADGKVIAFSDVASNFWASAEIRFAASNGLMIGYTDGSFKPNGDITRAEMAAMLARLAKLTGKTEASVVRFADVDGTWAAGAIAQAAQAGFMKGYPDGSFKPNQTVTRAEAVTIFNRVANRGPLQGVVTPSWKDVATGYWAFKDIEEASQDHAYEKMEDRTEQLVR</sequence>
<dbReference type="InterPro" id="IPR051465">
    <property type="entry name" value="Cell_Envelope_Struct_Comp"/>
</dbReference>
<protein>
    <recommendedName>
        <fullName evidence="2">SLH domain-containing protein</fullName>
    </recommendedName>
</protein>
<dbReference type="Gene3D" id="2.120.10.30">
    <property type="entry name" value="TolB, C-terminal domain"/>
    <property type="match status" value="1"/>
</dbReference>
<dbReference type="InterPro" id="IPR001119">
    <property type="entry name" value="SLH_dom"/>
</dbReference>
<keyword evidence="4" id="KW-1185">Reference proteome</keyword>
<dbReference type="PANTHER" id="PTHR43308">
    <property type="entry name" value="OUTER MEMBRANE PROTEIN ALPHA-RELATED"/>
    <property type="match status" value="1"/>
</dbReference>
<dbReference type="PANTHER" id="PTHR43308:SF5">
    <property type="entry name" value="S-LAYER PROTEIN _ PEPTIDOGLYCAN ENDO-BETA-N-ACETYLGLUCOSAMINIDASE"/>
    <property type="match status" value="1"/>
</dbReference>
<evidence type="ECO:0000313" key="3">
    <source>
        <dbReference type="EMBL" id="RKP57013.1"/>
    </source>
</evidence>
<dbReference type="Pfam" id="PF00395">
    <property type="entry name" value="SLH"/>
    <property type="match status" value="3"/>
</dbReference>
<reference evidence="3 4" key="1">
    <citation type="submission" date="2018-10" db="EMBL/GenBank/DDBJ databases">
        <title>Cohnella sp. M2MS4P-1, whole genome shotgun sequence.</title>
        <authorList>
            <person name="Tuo L."/>
        </authorList>
    </citation>
    <scope>NUCLEOTIDE SEQUENCE [LARGE SCALE GENOMIC DNA]</scope>
    <source>
        <strain evidence="3 4">M2MS4P-1</strain>
    </source>
</reference>
<dbReference type="EMBL" id="RBZM01000002">
    <property type="protein sequence ID" value="RKP57013.1"/>
    <property type="molecule type" value="Genomic_DNA"/>
</dbReference>
<accession>A0A494Y8N9</accession>